<gene>
    <name evidence="1" type="ORF">MMAGJ_02270</name>
</gene>
<evidence type="ECO:0000313" key="2">
    <source>
        <dbReference type="Proteomes" id="UP000465622"/>
    </source>
</evidence>
<evidence type="ECO:0000313" key="1">
    <source>
        <dbReference type="EMBL" id="BBX30945.1"/>
    </source>
</evidence>
<dbReference type="Proteomes" id="UP000465622">
    <property type="component" value="Chromosome"/>
</dbReference>
<sequence>MAAILDFADFPMIDGVPVLPIFGGEQSGQMGIIAAGDALATHTADGVDLNAIWADLVEAFDTWNAHRTGISDLLAFRTVLPGEAVPQQISSPSFEQLTEYGVTNAAGVPSSALVLGYDFDDFGLRQSLTWRALRAMTAEQVYAVINGIMHSDNRLVTGTILKRLFDPSPKTNNEGYVCRGLWNADGQFVPPYLGNEFDPATTNHYIKSNATAVDSSDIEDAIRMIRAKGYGREAGSQILILASQIESENIQTFRQGEESRASSGIIAKHSFIPSKKAPAYLTPDNIVGEAISGEFHGIECLGSYGPAWLVQTEFIPDGYIAVVATGGPNSQNNVIGVREHPVESYRGLLAVPGNTGYPIQDSQYIRSFGVGVRQRGAAVAIQIGSGTTYTAPTIAL</sequence>
<dbReference type="EMBL" id="AP022567">
    <property type="protein sequence ID" value="BBX30945.1"/>
    <property type="molecule type" value="Genomic_DNA"/>
</dbReference>
<evidence type="ECO:0008006" key="3">
    <source>
        <dbReference type="Google" id="ProtNLM"/>
    </source>
</evidence>
<keyword evidence="2" id="KW-1185">Reference proteome</keyword>
<dbReference type="RefSeq" id="WP_235684098.1">
    <property type="nucleotide sequence ID" value="NZ_AP022567.1"/>
</dbReference>
<proteinExistence type="predicted"/>
<organism evidence="1 2">
    <name type="scientific">Mycolicibacterium mageritense</name>
    <name type="common">Mycobacterium mageritense</name>
    <dbReference type="NCBI Taxonomy" id="53462"/>
    <lineage>
        <taxon>Bacteria</taxon>
        <taxon>Bacillati</taxon>
        <taxon>Actinomycetota</taxon>
        <taxon>Actinomycetes</taxon>
        <taxon>Mycobacteriales</taxon>
        <taxon>Mycobacteriaceae</taxon>
        <taxon>Mycolicibacterium</taxon>
    </lineage>
</organism>
<reference evidence="1 2" key="1">
    <citation type="journal article" date="2019" name="Emerg. Microbes Infect.">
        <title>Comprehensive subspecies identification of 175 nontuberculous mycobacteria species based on 7547 genomic profiles.</title>
        <authorList>
            <person name="Matsumoto Y."/>
            <person name="Kinjo T."/>
            <person name="Motooka D."/>
            <person name="Nabeya D."/>
            <person name="Jung N."/>
            <person name="Uechi K."/>
            <person name="Horii T."/>
            <person name="Iida T."/>
            <person name="Fujita J."/>
            <person name="Nakamura S."/>
        </authorList>
    </citation>
    <scope>NUCLEOTIDE SEQUENCE [LARGE SCALE GENOMIC DNA]</scope>
    <source>
        <strain evidence="1 2">JCM 12375</strain>
    </source>
</reference>
<name>A0ABM7HKE1_MYCME</name>
<accession>A0ABM7HKE1</accession>
<protein>
    <recommendedName>
        <fullName evidence="3">Bacteriophage protein</fullName>
    </recommendedName>
</protein>